<accession>A0ABR7QEV0</accession>
<name>A0ABR7QEV0_9FLAO</name>
<sequence>MKKILFPLLLLLCVFSCQKEGSLFEEEAIQSKPITLKSFETTSNYSEREILEINMRWTAYIAGSVLRDNLDAKLEIAALLQNGNRVIRLNQLLENNTAFADAFRNQTNFYFIEGRPSHDKTRPNPPPQGINGGGHSSLTGLFISYILNQQCIELYFPKSMNYTGNYTITTTGHSMNPLENFNDGIIRYYDPLLGTTTGSEGDNVYSTTHNVIVTNAYVNNYDNIIIARPYRNFDEPINDTNCSYTQYNDIQDFKDFLDY</sequence>
<proteinExistence type="predicted"/>
<keyword evidence="3" id="KW-1185">Reference proteome</keyword>
<reference evidence="2 3" key="1">
    <citation type="submission" date="2020-07" db="EMBL/GenBank/DDBJ databases">
        <title>Description of Kordia aestuariivivens sp. nov., isolated from a tidal flat.</title>
        <authorList>
            <person name="Park S."/>
            <person name="Yoon J.-H."/>
        </authorList>
    </citation>
    <scope>NUCLEOTIDE SEQUENCE [LARGE SCALE GENOMIC DNA]</scope>
    <source>
        <strain evidence="2 3">YSTF-M3</strain>
    </source>
</reference>
<keyword evidence="1" id="KW-0732">Signal</keyword>
<dbReference type="Proteomes" id="UP000619238">
    <property type="component" value="Unassembled WGS sequence"/>
</dbReference>
<organism evidence="2 3">
    <name type="scientific">Kordia aestuariivivens</name>
    <dbReference type="NCBI Taxonomy" id="2759037"/>
    <lineage>
        <taxon>Bacteria</taxon>
        <taxon>Pseudomonadati</taxon>
        <taxon>Bacteroidota</taxon>
        <taxon>Flavobacteriia</taxon>
        <taxon>Flavobacteriales</taxon>
        <taxon>Flavobacteriaceae</taxon>
        <taxon>Kordia</taxon>
    </lineage>
</organism>
<feature type="chain" id="PRO_5046344464" evidence="1">
    <location>
        <begin position="20"/>
        <end position="259"/>
    </location>
</feature>
<feature type="signal peptide" evidence="1">
    <location>
        <begin position="1"/>
        <end position="19"/>
    </location>
</feature>
<dbReference type="RefSeq" id="WP_187564135.1">
    <property type="nucleotide sequence ID" value="NZ_JACGWS010000016.1"/>
</dbReference>
<evidence type="ECO:0000313" key="3">
    <source>
        <dbReference type="Proteomes" id="UP000619238"/>
    </source>
</evidence>
<evidence type="ECO:0000256" key="1">
    <source>
        <dbReference type="SAM" id="SignalP"/>
    </source>
</evidence>
<dbReference type="EMBL" id="JACGWS010000016">
    <property type="protein sequence ID" value="MBC8757090.1"/>
    <property type="molecule type" value="Genomic_DNA"/>
</dbReference>
<gene>
    <name evidence="2" type="ORF">H2O64_20625</name>
</gene>
<comment type="caution">
    <text evidence="2">The sequence shown here is derived from an EMBL/GenBank/DDBJ whole genome shotgun (WGS) entry which is preliminary data.</text>
</comment>
<evidence type="ECO:0000313" key="2">
    <source>
        <dbReference type="EMBL" id="MBC8757090.1"/>
    </source>
</evidence>
<protein>
    <submittedName>
        <fullName evidence="2">Uncharacterized protein</fullName>
    </submittedName>
</protein>